<name>B6K5M9_SCHJY</name>
<feature type="compositionally biased region" description="Polar residues" evidence="1">
    <location>
        <begin position="105"/>
        <end position="132"/>
    </location>
</feature>
<evidence type="ECO:0000313" key="2">
    <source>
        <dbReference type="EMBL" id="EEB08833.1"/>
    </source>
</evidence>
<dbReference type="GO" id="GO:0016514">
    <property type="term" value="C:SWI/SNF complex"/>
    <property type="evidence" value="ECO:0007669"/>
    <property type="project" value="EnsemblFungi"/>
</dbReference>
<organism evidence="2 4">
    <name type="scientific">Schizosaccharomyces japonicus (strain yFS275 / FY16936)</name>
    <name type="common">Fission yeast</name>
    <dbReference type="NCBI Taxonomy" id="402676"/>
    <lineage>
        <taxon>Eukaryota</taxon>
        <taxon>Fungi</taxon>
        <taxon>Dikarya</taxon>
        <taxon>Ascomycota</taxon>
        <taxon>Taphrinomycotina</taxon>
        <taxon>Schizosaccharomycetes</taxon>
        <taxon>Schizosaccharomycetales</taxon>
        <taxon>Schizosaccharomycetaceae</taxon>
        <taxon>Schizosaccharomyces</taxon>
    </lineage>
</organism>
<feature type="region of interest" description="Disordered" evidence="1">
    <location>
        <begin position="264"/>
        <end position="298"/>
    </location>
</feature>
<feature type="region of interest" description="Disordered" evidence="1">
    <location>
        <begin position="1"/>
        <end position="132"/>
    </location>
</feature>
<gene>
    <name evidence="3" type="primary">snf59</name>
    <name evidence="2" type="ORF">SJAG_04005</name>
</gene>
<dbReference type="STRING" id="402676.B6K5M9"/>
<evidence type="ECO:0000313" key="3">
    <source>
        <dbReference type="JaponicusDB" id="SJAG_04005"/>
    </source>
</evidence>
<feature type="compositionally biased region" description="Polar residues" evidence="1">
    <location>
        <begin position="1"/>
        <end position="11"/>
    </location>
</feature>
<dbReference type="GeneID" id="7051619"/>
<dbReference type="eggNOG" id="KOG1216">
    <property type="taxonomic scope" value="Eukaryota"/>
</dbReference>
<protein>
    <submittedName>
        <fullName evidence="2">SWI/SNF complex subunit Snf59</fullName>
    </submittedName>
</protein>
<accession>B6K5M9</accession>
<dbReference type="Proteomes" id="UP000001744">
    <property type="component" value="Unassembled WGS sequence"/>
</dbReference>
<dbReference type="HOGENOM" id="CLU_831977_0_0_1"/>
<keyword evidence="4" id="KW-1185">Reference proteome</keyword>
<evidence type="ECO:0000313" key="4">
    <source>
        <dbReference type="Proteomes" id="UP000001744"/>
    </source>
</evidence>
<dbReference type="RefSeq" id="XP_002175126.1">
    <property type="nucleotide sequence ID" value="XM_002175090.2"/>
</dbReference>
<sequence length="334" mass="37571">MSENVETSTPPVETKIVDEQVVDKNIPKEPTFLEGNEPTNDEKEHDSSNKSDEDQKTELNRSTVKEETKEEHPTHEQEAEDKQELKVEQGQKKEKEPAGKPEASLKNNQTTEKKASSGTTDDTNPGNSNQGITKIIDKYGRLQNGLEYKARTFCLTGRGNVLYMLGTECARLLGFKDSYFLFHKTPSLRKIVTTPAEKEELIQMGLLLQNFRSRQVSIVPARQIFMVFGARILVHGSVDPSAHKMLFEQGIAWADDEYHKLDSKSTVSSSAGTPGRTDGRGDTPSESSTDIEPTPPDDFQAALRNAVDYNAELFKERKRRLDAAHYFYYGQTKH</sequence>
<dbReference type="Pfam" id="PF08624">
    <property type="entry name" value="CRC_subunit"/>
    <property type="match status" value="1"/>
</dbReference>
<feature type="compositionally biased region" description="Basic and acidic residues" evidence="1">
    <location>
        <begin position="40"/>
        <end position="99"/>
    </location>
</feature>
<feature type="compositionally biased region" description="Basic and acidic residues" evidence="1">
    <location>
        <begin position="15"/>
        <end position="27"/>
    </location>
</feature>
<reference evidence="2 4" key="1">
    <citation type="journal article" date="2011" name="Science">
        <title>Comparative functional genomics of the fission yeasts.</title>
        <authorList>
            <person name="Rhind N."/>
            <person name="Chen Z."/>
            <person name="Yassour M."/>
            <person name="Thompson D.A."/>
            <person name="Haas B.J."/>
            <person name="Habib N."/>
            <person name="Wapinski I."/>
            <person name="Roy S."/>
            <person name="Lin M.F."/>
            <person name="Heiman D.I."/>
            <person name="Young S.K."/>
            <person name="Furuya K."/>
            <person name="Guo Y."/>
            <person name="Pidoux A."/>
            <person name="Chen H.M."/>
            <person name="Robbertse B."/>
            <person name="Goldberg J.M."/>
            <person name="Aoki K."/>
            <person name="Bayne E.H."/>
            <person name="Berlin A.M."/>
            <person name="Desjardins C.A."/>
            <person name="Dobbs E."/>
            <person name="Dukaj L."/>
            <person name="Fan L."/>
            <person name="FitzGerald M.G."/>
            <person name="French C."/>
            <person name="Gujja S."/>
            <person name="Hansen K."/>
            <person name="Keifenheim D."/>
            <person name="Levin J.Z."/>
            <person name="Mosher R.A."/>
            <person name="Mueller C.A."/>
            <person name="Pfiffner J."/>
            <person name="Priest M."/>
            <person name="Russ C."/>
            <person name="Smialowska A."/>
            <person name="Swoboda P."/>
            <person name="Sykes S.M."/>
            <person name="Vaughn M."/>
            <person name="Vengrova S."/>
            <person name="Yoder R."/>
            <person name="Zeng Q."/>
            <person name="Allshire R."/>
            <person name="Baulcombe D."/>
            <person name="Birren B.W."/>
            <person name="Brown W."/>
            <person name="Ekwall K."/>
            <person name="Kellis M."/>
            <person name="Leatherwood J."/>
            <person name="Levin H."/>
            <person name="Margalit H."/>
            <person name="Martienssen R."/>
            <person name="Nieduszynski C.A."/>
            <person name="Spatafora J.W."/>
            <person name="Friedman N."/>
            <person name="Dalgaard J.Z."/>
            <person name="Baumann P."/>
            <person name="Niki H."/>
            <person name="Regev A."/>
            <person name="Nusbaum C."/>
        </authorList>
    </citation>
    <scope>NUCLEOTIDE SEQUENCE [LARGE SCALE GENOMIC DNA]</scope>
    <source>
        <strain evidence="4">yFS275 / FY16936</strain>
    </source>
</reference>
<dbReference type="VEuPathDB" id="FungiDB:SJAG_04005"/>
<dbReference type="EMBL" id="KE651167">
    <property type="protein sequence ID" value="EEB08833.1"/>
    <property type="molecule type" value="Genomic_DNA"/>
</dbReference>
<evidence type="ECO:0000256" key="1">
    <source>
        <dbReference type="SAM" id="MobiDB-lite"/>
    </source>
</evidence>
<dbReference type="OrthoDB" id="5357643at2759"/>
<dbReference type="GO" id="GO:0120262">
    <property type="term" value="P:negative regulation of heterochromatin organization"/>
    <property type="evidence" value="ECO:0007669"/>
    <property type="project" value="EnsemblFungi"/>
</dbReference>
<dbReference type="JaponicusDB" id="SJAG_04005">
    <property type="gene designation" value="snf59"/>
</dbReference>
<dbReference type="InterPro" id="IPR013933">
    <property type="entry name" value="CRC_Rsc7/Swp82"/>
</dbReference>
<proteinExistence type="predicted"/>
<dbReference type="AlphaFoldDB" id="B6K5M9"/>